<dbReference type="InterPro" id="IPR036322">
    <property type="entry name" value="WD40_repeat_dom_sf"/>
</dbReference>
<dbReference type="InterPro" id="IPR011701">
    <property type="entry name" value="MFS"/>
</dbReference>
<evidence type="ECO:0000313" key="7">
    <source>
        <dbReference type="EMBL" id="KAF6808024.1"/>
    </source>
</evidence>
<feature type="domain" description="Nephrocystin 3-like N-terminal" evidence="6">
    <location>
        <begin position="252"/>
        <end position="394"/>
    </location>
</feature>
<feature type="transmembrane region" description="Helical" evidence="4">
    <location>
        <begin position="1453"/>
        <end position="1473"/>
    </location>
</feature>
<dbReference type="SUPFAM" id="SSF103473">
    <property type="entry name" value="MFS general substrate transporter"/>
    <property type="match status" value="1"/>
</dbReference>
<dbReference type="Pfam" id="PF24883">
    <property type="entry name" value="NPHP3_N"/>
    <property type="match status" value="1"/>
</dbReference>
<dbReference type="InterPro" id="IPR054471">
    <property type="entry name" value="GPIID_WHD"/>
</dbReference>
<comment type="caution">
    <text evidence="7">The sequence shown here is derived from an EMBL/GenBank/DDBJ whole genome shotgun (WGS) entry which is preliminary data.</text>
</comment>
<comment type="subcellular location">
    <subcellularLocation>
        <location evidence="1">Membrane</location>
        <topology evidence="1">Multi-pass membrane protein</topology>
    </subcellularLocation>
</comment>
<keyword evidence="4" id="KW-1133">Transmembrane helix</keyword>
<dbReference type="Pfam" id="PF22939">
    <property type="entry name" value="WHD_GPIID"/>
    <property type="match status" value="1"/>
</dbReference>
<name>A0A8H6MT45_9PEZI</name>
<dbReference type="InterPro" id="IPR027417">
    <property type="entry name" value="P-loop_NTPase"/>
</dbReference>
<dbReference type="SUPFAM" id="SSF52540">
    <property type="entry name" value="P-loop containing nucleoside triphosphate hydrolases"/>
    <property type="match status" value="1"/>
</dbReference>
<dbReference type="Gene3D" id="2.130.10.10">
    <property type="entry name" value="YVTN repeat-like/Quinoprotein amine dehydrogenase"/>
    <property type="match status" value="2"/>
</dbReference>
<proteinExistence type="predicted"/>
<evidence type="ECO:0008006" key="9">
    <source>
        <dbReference type="Google" id="ProtNLM"/>
    </source>
</evidence>
<dbReference type="EMBL" id="WIGN01000125">
    <property type="protein sequence ID" value="KAF6808024.1"/>
    <property type="molecule type" value="Genomic_DNA"/>
</dbReference>
<evidence type="ECO:0000259" key="6">
    <source>
        <dbReference type="Pfam" id="PF24883"/>
    </source>
</evidence>
<dbReference type="PANTHER" id="PTHR10039">
    <property type="entry name" value="AMELOGENIN"/>
    <property type="match status" value="1"/>
</dbReference>
<organism evidence="7 8">
    <name type="scientific">Colletotrichum sojae</name>
    <dbReference type="NCBI Taxonomy" id="2175907"/>
    <lineage>
        <taxon>Eukaryota</taxon>
        <taxon>Fungi</taxon>
        <taxon>Dikarya</taxon>
        <taxon>Ascomycota</taxon>
        <taxon>Pezizomycotina</taxon>
        <taxon>Sordariomycetes</taxon>
        <taxon>Hypocreomycetidae</taxon>
        <taxon>Glomerellales</taxon>
        <taxon>Glomerellaceae</taxon>
        <taxon>Colletotrichum</taxon>
        <taxon>Colletotrichum orchidearum species complex</taxon>
    </lineage>
</organism>
<evidence type="ECO:0000256" key="3">
    <source>
        <dbReference type="SAM" id="MobiDB-lite"/>
    </source>
</evidence>
<keyword evidence="8" id="KW-1185">Reference proteome</keyword>
<dbReference type="InterPro" id="IPR036259">
    <property type="entry name" value="MFS_trans_sf"/>
</dbReference>
<accession>A0A8H6MT45</accession>
<feature type="transmembrane region" description="Helical" evidence="4">
    <location>
        <begin position="1632"/>
        <end position="1650"/>
    </location>
</feature>
<gene>
    <name evidence="7" type="ORF">CSOJ01_07792</name>
</gene>
<dbReference type="GO" id="GO:0016020">
    <property type="term" value="C:membrane"/>
    <property type="evidence" value="ECO:0007669"/>
    <property type="project" value="UniProtKB-SubCell"/>
</dbReference>
<evidence type="ECO:0000259" key="5">
    <source>
        <dbReference type="Pfam" id="PF22939"/>
    </source>
</evidence>
<dbReference type="SUPFAM" id="SSF50978">
    <property type="entry name" value="WD40 repeat-like"/>
    <property type="match status" value="2"/>
</dbReference>
<evidence type="ECO:0000256" key="2">
    <source>
        <dbReference type="ARBA" id="ARBA00022737"/>
    </source>
</evidence>
<feature type="transmembrane region" description="Helical" evidence="4">
    <location>
        <begin position="1576"/>
        <end position="1596"/>
    </location>
</feature>
<dbReference type="Gene3D" id="3.40.50.300">
    <property type="entry name" value="P-loop containing nucleotide triphosphate hydrolases"/>
    <property type="match status" value="1"/>
</dbReference>
<keyword evidence="4" id="KW-0472">Membrane</keyword>
<keyword evidence="4" id="KW-0812">Transmembrane</keyword>
<dbReference type="Gene3D" id="1.20.1250.20">
    <property type="entry name" value="MFS general substrate transporter like domains"/>
    <property type="match status" value="1"/>
</dbReference>
<feature type="transmembrane region" description="Helical" evidence="4">
    <location>
        <begin position="1529"/>
        <end position="1549"/>
    </location>
</feature>
<sequence length="1682" mass="184454">MSVDNGSPSFLAGTAAGSPPLPAPPDNDLSRARAPSLGLLRNQLGKLSVRFFRSSRSNSSVQLPSAADIKGSLGLNLLHEPSEPAVDFVFAYLLATRDPIYEAIGKRIHAMYFLGTPHRGADSASLAKLVRQSAGYGPKAFLDDLVPGSGTLDSSQSQLLDPSTGISDYDRRNGGWQSHMKKVAALLRIDQRPDAILLATKEKQHYGSCRWLTEHNTFQEWVDNPADNEWVDGSMEDSGVSSPLPGPPKERVSKILWLNGRPGTGKTVAAGHVVRYLQSCNLDCSFYFFSHEDKPSSTVSVFLRSVAFQMADSNFEVRRVLLSMAEDDITIRHDDHHMLWTSLFVERIFRVERARPQFWVIDAIDECSKGLQALVSMLSNIDCRFPARILLTSRPGGQVGRNLVLERTRFAEIVTGGEGSLKDIELFLKARCLQAGDKSYQEMQGLVADVLAKSNGSFLWASLTTSNLEKAYSIEDKQYIIRQIPPEMDKLYSRILAFIIDSPSSDLAKCVLKWTICSPKSLHVRELAEAAKLDVGKTLTAGGRELETMTGHLIVVDSQSHIRIAHQTAAAFLSQSREEGFWIDHVAAHSRMAEICLKLLCGAEFAPPRTRRGGATARAANLSPLSDYASLNFSYHLVQGSSTNETLLVLLNKFLGSNILTWIERRAVAGSLDSMQVTAQRLKRYLGCRAKYQSPVSLESQTVTRWAKDLHHILAEFHSVLLEAPSSIHFLIPHFCPPHSMTAGLFAKSRKRLRIAGPREEDWGDRLSGYWFPEEACAVACSSRFLAVGLSNGEIRVSHLAGSETFHSAATLMHGKRVRLLGFNRASSLLVSCSARKLQLWKTRGSQTPEMPCLWSQNIDFTPGSMIFDPREQHIVLTDPQKSAIIFYSVTNGHRAEPVLLHAPSDSDSSDESGKLQASWTPSVQIRLDPDHKLAALAYRNALVSVWDLTETEKLGDLEKEGFEGGYSCPPVLDMVFNPIAELETLAISYKNGDVITCNPWTQEQTNTHHLPMSLSVLAATSDGRVLGGAADDGIIYLFLFETLQPIHRVGRPDDQLIVRGLTFSVDNSRFFDIRGQSCNVWAPFVLAPEDGLDDSCSEPFCEETILPEATTSHAHATQWGEAITAVEPAEDKFLLVGRQDGTIDICELSTANVVERFRLHSAFTEIQSLSWNAGKSTLLSVDVSGRHVVTRISSTGKGSGAQTTCLLDRRDSGRALQAILSPNAESVLVCTNSSTKVVGMDGSIVGEEKDLKGAWWIQHPSNPSHLIACRENDLQIFEWPTLTRISQAIRTSTLDAQSSLSTASLHPWISNAGSAYIARGLASSHNRVSSILAVEVSRITTFPAYLNRGCWSSAAHASTLKFAYTFDPTSSAVYNNDYTQHTCTTYIYIPALVPMAADLDNSVALINLTVTSYLIVAGIAPAFMGSYGAATNAAPSFGPVIAGVLAQQSWRWIFWFLVILTGAYLLVVFTLLPETQRKIVGNGSVKPSRAHKSLFDFFTRDRQTIVDDRRPMIAGEGGSYHIPNPFKCVVMLFSKGNFTVILIGSITYTVKMTLQSSLAAQCIDVYSLNYLQSGLIYLPSGVGGAIASFTTGKLLDRNIRKISVRQGRDATYRRGDDISDFPIEEARLNGIYGLVALSAVTTAGYGISLMQEAHIAVPLVMQFISGAATSSIFTVTSPLQY</sequence>
<protein>
    <recommendedName>
        <fullName evidence="9">NACHT domain-containing protein</fullName>
    </recommendedName>
</protein>
<evidence type="ECO:0000256" key="4">
    <source>
        <dbReference type="SAM" id="Phobius"/>
    </source>
</evidence>
<dbReference type="InterPro" id="IPR056884">
    <property type="entry name" value="NPHP3-like_N"/>
</dbReference>
<dbReference type="Proteomes" id="UP000652219">
    <property type="component" value="Unassembled WGS sequence"/>
</dbReference>
<dbReference type="Pfam" id="PF07690">
    <property type="entry name" value="MFS_1"/>
    <property type="match status" value="1"/>
</dbReference>
<evidence type="ECO:0000256" key="1">
    <source>
        <dbReference type="ARBA" id="ARBA00004141"/>
    </source>
</evidence>
<keyword evidence="2" id="KW-0677">Repeat</keyword>
<reference evidence="7 8" key="1">
    <citation type="journal article" date="2020" name="Phytopathology">
        <title>Genome Sequence Resources of Colletotrichum truncatum, C. plurivorum, C. musicola, and C. sojae: Four Species Pathogenic to Soybean (Glycine max).</title>
        <authorList>
            <person name="Rogerio F."/>
            <person name="Boufleur T.R."/>
            <person name="Ciampi-Guillardi M."/>
            <person name="Sukno S.A."/>
            <person name="Thon M.R."/>
            <person name="Massola Junior N.S."/>
            <person name="Baroncelli R."/>
        </authorList>
    </citation>
    <scope>NUCLEOTIDE SEQUENCE [LARGE SCALE GENOMIC DNA]</scope>
    <source>
        <strain evidence="7 8">LFN0009</strain>
    </source>
</reference>
<dbReference type="InterPro" id="IPR015943">
    <property type="entry name" value="WD40/YVTN_repeat-like_dom_sf"/>
</dbReference>
<dbReference type="PANTHER" id="PTHR10039:SF16">
    <property type="entry name" value="GPI INOSITOL-DEACYLASE"/>
    <property type="match status" value="1"/>
</dbReference>
<dbReference type="GO" id="GO:0022857">
    <property type="term" value="F:transmembrane transporter activity"/>
    <property type="evidence" value="ECO:0007669"/>
    <property type="project" value="InterPro"/>
</dbReference>
<feature type="domain" description="GPI inositol-deacylase winged helix" evidence="5">
    <location>
        <begin position="506"/>
        <end position="577"/>
    </location>
</feature>
<feature type="region of interest" description="Disordered" evidence="3">
    <location>
        <begin position="1"/>
        <end position="32"/>
    </location>
</feature>
<feature type="transmembrane region" description="Helical" evidence="4">
    <location>
        <begin position="1656"/>
        <end position="1676"/>
    </location>
</feature>
<evidence type="ECO:0000313" key="8">
    <source>
        <dbReference type="Proteomes" id="UP000652219"/>
    </source>
</evidence>